<organism evidence="13">
    <name type="scientific">Medioppia subpectinata</name>
    <dbReference type="NCBI Taxonomy" id="1979941"/>
    <lineage>
        <taxon>Eukaryota</taxon>
        <taxon>Metazoa</taxon>
        <taxon>Ecdysozoa</taxon>
        <taxon>Arthropoda</taxon>
        <taxon>Chelicerata</taxon>
        <taxon>Arachnida</taxon>
        <taxon>Acari</taxon>
        <taxon>Acariformes</taxon>
        <taxon>Sarcoptiformes</taxon>
        <taxon>Oribatida</taxon>
        <taxon>Brachypylina</taxon>
        <taxon>Oppioidea</taxon>
        <taxon>Oppiidae</taxon>
        <taxon>Medioppia</taxon>
    </lineage>
</organism>
<keyword evidence="10 11" id="KW-0472">Membrane</keyword>
<keyword evidence="3" id="KW-0813">Transport</keyword>
<evidence type="ECO:0000259" key="12">
    <source>
        <dbReference type="PROSITE" id="PS50939"/>
    </source>
</evidence>
<feature type="domain" description="Cytochrome b561" evidence="12">
    <location>
        <begin position="1"/>
        <end position="155"/>
    </location>
</feature>
<evidence type="ECO:0000256" key="8">
    <source>
        <dbReference type="ARBA" id="ARBA00022989"/>
    </source>
</evidence>
<sequence>ILIYRISRWLRFQRQKLIHFTVQTTALVVSLLGGYAVLHYHNVKDIPNFYSLHSWLGVTAIGGFASSLVAAFFMFLYPGIDPVYRRLVLPFHIFGGTANMVLTAAVAITGLTEKALFSLKSKGAEYKNLPAPAVIINMFGLSIVVFTVLVVWVLTKPEFKRRYIPAMNAPQYKLRREQTIE</sequence>
<dbReference type="GO" id="GO:0046872">
    <property type="term" value="F:metal ion binding"/>
    <property type="evidence" value="ECO:0007669"/>
    <property type="project" value="UniProtKB-KW"/>
</dbReference>
<evidence type="ECO:0000256" key="4">
    <source>
        <dbReference type="ARBA" id="ARBA00022617"/>
    </source>
</evidence>
<dbReference type="Pfam" id="PF03188">
    <property type="entry name" value="Cytochrom_B561"/>
    <property type="match status" value="1"/>
</dbReference>
<feature type="transmembrane region" description="Helical" evidence="11">
    <location>
        <begin position="52"/>
        <end position="77"/>
    </location>
</feature>
<dbReference type="EMBL" id="OC884260">
    <property type="protein sequence ID" value="CAD7643661.1"/>
    <property type="molecule type" value="Genomic_DNA"/>
</dbReference>
<evidence type="ECO:0000256" key="3">
    <source>
        <dbReference type="ARBA" id="ARBA00022448"/>
    </source>
</evidence>
<keyword evidence="7" id="KW-0249">Electron transport</keyword>
<proteinExistence type="predicted"/>
<feature type="transmembrane region" description="Helical" evidence="11">
    <location>
        <begin position="89"/>
        <end position="111"/>
    </location>
</feature>
<dbReference type="EMBL" id="CAJPIZ010029685">
    <property type="protein sequence ID" value="CAG2119751.1"/>
    <property type="molecule type" value="Genomic_DNA"/>
</dbReference>
<dbReference type="GO" id="GO:0016491">
    <property type="term" value="F:oxidoreductase activity"/>
    <property type="evidence" value="ECO:0007669"/>
    <property type="project" value="InterPro"/>
</dbReference>
<comment type="subcellular location">
    <subcellularLocation>
        <location evidence="2">Membrane</location>
        <topology evidence="2">Multi-pass membrane protein</topology>
    </subcellularLocation>
</comment>
<dbReference type="PROSITE" id="PS50939">
    <property type="entry name" value="CYTOCHROME_B561"/>
    <property type="match status" value="1"/>
</dbReference>
<keyword evidence="5 11" id="KW-0812">Transmembrane</keyword>
<dbReference type="PANTHER" id="PTHR10106:SF0">
    <property type="entry name" value="LD36721P"/>
    <property type="match status" value="1"/>
</dbReference>
<dbReference type="InterPro" id="IPR006593">
    <property type="entry name" value="Cyt_b561/ferric_Rdtase_TM"/>
</dbReference>
<dbReference type="Gene3D" id="1.20.120.1770">
    <property type="match status" value="1"/>
</dbReference>
<dbReference type="SMART" id="SM00665">
    <property type="entry name" value="B561"/>
    <property type="match status" value="1"/>
</dbReference>
<dbReference type="Proteomes" id="UP000759131">
    <property type="component" value="Unassembled WGS sequence"/>
</dbReference>
<evidence type="ECO:0000256" key="6">
    <source>
        <dbReference type="ARBA" id="ARBA00022723"/>
    </source>
</evidence>
<dbReference type="AlphaFoldDB" id="A0A7R9LN70"/>
<accession>A0A7R9LN70</accession>
<name>A0A7R9LN70_9ACAR</name>
<keyword evidence="8 11" id="KW-1133">Transmembrane helix</keyword>
<keyword evidence="14" id="KW-1185">Reference proteome</keyword>
<reference evidence="13" key="1">
    <citation type="submission" date="2020-11" db="EMBL/GenBank/DDBJ databases">
        <authorList>
            <person name="Tran Van P."/>
        </authorList>
    </citation>
    <scope>NUCLEOTIDE SEQUENCE</scope>
</reference>
<dbReference type="PANTHER" id="PTHR10106">
    <property type="entry name" value="CYTOCHROME B561-RELATED"/>
    <property type="match status" value="1"/>
</dbReference>
<keyword evidence="9" id="KW-0408">Iron</keyword>
<evidence type="ECO:0000313" key="13">
    <source>
        <dbReference type="EMBL" id="CAD7643661.1"/>
    </source>
</evidence>
<gene>
    <name evidence="13" type="ORF">OSB1V03_LOCUS19698</name>
</gene>
<evidence type="ECO:0000256" key="7">
    <source>
        <dbReference type="ARBA" id="ARBA00022982"/>
    </source>
</evidence>
<keyword evidence="6" id="KW-0479">Metal-binding</keyword>
<feature type="transmembrane region" description="Helical" evidence="11">
    <location>
        <begin position="131"/>
        <end position="154"/>
    </location>
</feature>
<feature type="non-terminal residue" evidence="13">
    <location>
        <position position="1"/>
    </location>
</feature>
<comment type="cofactor">
    <cofactor evidence="1">
        <name>heme b</name>
        <dbReference type="ChEBI" id="CHEBI:60344"/>
    </cofactor>
</comment>
<dbReference type="InterPro" id="IPR043205">
    <property type="entry name" value="CYB561/CYBRD1-like"/>
</dbReference>
<dbReference type="GO" id="GO:0016020">
    <property type="term" value="C:membrane"/>
    <property type="evidence" value="ECO:0007669"/>
    <property type="project" value="UniProtKB-SubCell"/>
</dbReference>
<keyword evidence="4" id="KW-0349">Heme</keyword>
<evidence type="ECO:0000256" key="9">
    <source>
        <dbReference type="ARBA" id="ARBA00023004"/>
    </source>
</evidence>
<protein>
    <recommendedName>
        <fullName evidence="12">Cytochrome b561 domain-containing protein</fullName>
    </recommendedName>
</protein>
<evidence type="ECO:0000256" key="1">
    <source>
        <dbReference type="ARBA" id="ARBA00001970"/>
    </source>
</evidence>
<feature type="transmembrane region" description="Helical" evidence="11">
    <location>
        <begin position="20"/>
        <end position="40"/>
    </location>
</feature>
<evidence type="ECO:0000256" key="2">
    <source>
        <dbReference type="ARBA" id="ARBA00004141"/>
    </source>
</evidence>
<evidence type="ECO:0000313" key="14">
    <source>
        <dbReference type="Proteomes" id="UP000759131"/>
    </source>
</evidence>
<evidence type="ECO:0000256" key="5">
    <source>
        <dbReference type="ARBA" id="ARBA00022692"/>
    </source>
</evidence>
<evidence type="ECO:0000256" key="11">
    <source>
        <dbReference type="SAM" id="Phobius"/>
    </source>
</evidence>
<dbReference type="OrthoDB" id="907479at2759"/>
<evidence type="ECO:0000256" key="10">
    <source>
        <dbReference type="ARBA" id="ARBA00023136"/>
    </source>
</evidence>